<name>A0ABW2NDJ3_9BACL</name>
<dbReference type="EMBL" id="JBHTCT010000005">
    <property type="protein sequence ID" value="MFC7364172.1"/>
    <property type="molecule type" value="Genomic_DNA"/>
</dbReference>
<keyword evidence="2" id="KW-0560">Oxidoreductase</keyword>
<dbReference type="NCBIfam" id="NF005559">
    <property type="entry name" value="PRK07231.1"/>
    <property type="match status" value="1"/>
</dbReference>
<dbReference type="InterPro" id="IPR036291">
    <property type="entry name" value="NAD(P)-bd_dom_sf"/>
</dbReference>
<dbReference type="InterPro" id="IPR020904">
    <property type="entry name" value="Sc_DH/Rdtase_CS"/>
</dbReference>
<dbReference type="PRINTS" id="PR00081">
    <property type="entry name" value="GDHRDH"/>
</dbReference>
<evidence type="ECO:0000313" key="2">
    <source>
        <dbReference type="EMBL" id="MFC7364172.1"/>
    </source>
</evidence>
<dbReference type="PRINTS" id="PR00080">
    <property type="entry name" value="SDRFAMILY"/>
</dbReference>
<dbReference type="NCBIfam" id="NF009466">
    <property type="entry name" value="PRK12826.1-2"/>
    <property type="match status" value="1"/>
</dbReference>
<dbReference type="PANTHER" id="PTHR42760">
    <property type="entry name" value="SHORT-CHAIN DEHYDROGENASES/REDUCTASES FAMILY MEMBER"/>
    <property type="match status" value="1"/>
</dbReference>
<evidence type="ECO:0000256" key="1">
    <source>
        <dbReference type="ARBA" id="ARBA00006484"/>
    </source>
</evidence>
<dbReference type="Pfam" id="PF13561">
    <property type="entry name" value="adh_short_C2"/>
    <property type="match status" value="1"/>
</dbReference>
<comment type="caution">
    <text evidence="2">The sequence shown here is derived from an EMBL/GenBank/DDBJ whole genome shotgun (WGS) entry which is preliminary data.</text>
</comment>
<dbReference type="RefSeq" id="WP_157296214.1">
    <property type="nucleotide sequence ID" value="NZ_JBHTCT010000005.1"/>
</dbReference>
<accession>A0ABW2NDJ3</accession>
<sequence length="253" mass="27778">MQRFSNKVVVVTGGAQGIGEATVKRFVKEGAQVAIIDYQDEMAQNLANKLRKEGKVTESYQCDVTNSEEVVQCFKEIHYKFGRIDVLVNNAGVTRDNLLFKMNENEWEIVIDTHLKGSFLCSREAQKYMVKQKSGKIVMLSSRSALGKRGQTNYAAAKAGIQGMTKTMAIELGPYGINVNAVAPGFIETEMTKSIAERTGVSYEDIKENVIKSNAIKRVGEPQDVASIIAFLASEEASYVTGQVIYVAGNVTN</sequence>
<dbReference type="SUPFAM" id="SSF51735">
    <property type="entry name" value="NAD(P)-binding Rossmann-fold domains"/>
    <property type="match status" value="1"/>
</dbReference>
<dbReference type="Proteomes" id="UP001596483">
    <property type="component" value="Unassembled WGS sequence"/>
</dbReference>
<dbReference type="Gene3D" id="3.40.50.720">
    <property type="entry name" value="NAD(P)-binding Rossmann-like Domain"/>
    <property type="match status" value="1"/>
</dbReference>
<keyword evidence="3" id="KW-1185">Reference proteome</keyword>
<dbReference type="InterPro" id="IPR002347">
    <property type="entry name" value="SDR_fam"/>
</dbReference>
<dbReference type="GO" id="GO:0016491">
    <property type="term" value="F:oxidoreductase activity"/>
    <property type="evidence" value="ECO:0007669"/>
    <property type="project" value="UniProtKB-KW"/>
</dbReference>
<protein>
    <submittedName>
        <fullName evidence="2">SDR family NAD(P)-dependent oxidoreductase</fullName>
        <ecNumber evidence="2">1.1.1.-</ecNumber>
    </submittedName>
</protein>
<proteinExistence type="inferred from homology"/>
<gene>
    <name evidence="2" type="ORF">ACFQQH_03205</name>
</gene>
<dbReference type="PANTHER" id="PTHR42760:SF40">
    <property type="entry name" value="3-OXOACYL-[ACYL-CARRIER-PROTEIN] REDUCTASE, CHLOROPLASTIC"/>
    <property type="match status" value="1"/>
</dbReference>
<dbReference type="PROSITE" id="PS00061">
    <property type="entry name" value="ADH_SHORT"/>
    <property type="match status" value="1"/>
</dbReference>
<reference evidence="3" key="1">
    <citation type="journal article" date="2019" name="Int. J. Syst. Evol. Microbiol.">
        <title>The Global Catalogue of Microorganisms (GCM) 10K type strain sequencing project: providing services to taxonomists for standard genome sequencing and annotation.</title>
        <authorList>
            <consortium name="The Broad Institute Genomics Platform"/>
            <consortium name="The Broad Institute Genome Sequencing Center for Infectious Disease"/>
            <person name="Wu L."/>
            <person name="Ma J."/>
        </authorList>
    </citation>
    <scope>NUCLEOTIDE SEQUENCE [LARGE SCALE GENOMIC DNA]</scope>
    <source>
        <strain evidence="3">JCM 4738</strain>
    </source>
</reference>
<evidence type="ECO:0000313" key="3">
    <source>
        <dbReference type="Proteomes" id="UP001596483"/>
    </source>
</evidence>
<organism evidence="2 3">
    <name type="scientific">Bhargavaea changchunensis</name>
    <dbReference type="NCBI Taxonomy" id="2134037"/>
    <lineage>
        <taxon>Bacteria</taxon>
        <taxon>Bacillati</taxon>
        <taxon>Bacillota</taxon>
        <taxon>Bacilli</taxon>
        <taxon>Bacillales</taxon>
        <taxon>Caryophanaceae</taxon>
        <taxon>Bhargavaea</taxon>
    </lineage>
</organism>
<dbReference type="EC" id="1.1.1.-" evidence="2"/>
<comment type="similarity">
    <text evidence="1">Belongs to the short-chain dehydrogenases/reductases (SDR) family.</text>
</comment>